<proteinExistence type="inferred from homology"/>
<dbReference type="RefSeq" id="WP_033494570.1">
    <property type="nucleotide sequence ID" value="NZ_BAABVZ010000001.1"/>
</dbReference>
<keyword evidence="1 7" id="KW-0479">Metal-binding</keyword>
<evidence type="ECO:0000313" key="10">
    <source>
        <dbReference type="Proteomes" id="UP000029050"/>
    </source>
</evidence>
<dbReference type="CDD" id="cd01025">
    <property type="entry name" value="TOPRIM_recR"/>
    <property type="match status" value="1"/>
</dbReference>
<comment type="function">
    <text evidence="7">May play a role in DNA repair. It seems to be involved in an RecBC-independent recombinational process of DNA repair. It may act with RecF and RecO.</text>
</comment>
<dbReference type="AlphaFoldDB" id="A0A087CFC8"/>
<evidence type="ECO:0000259" key="8">
    <source>
        <dbReference type="PROSITE" id="PS50880"/>
    </source>
</evidence>
<dbReference type="PROSITE" id="PS01300">
    <property type="entry name" value="RECR"/>
    <property type="match status" value="1"/>
</dbReference>
<accession>A0A087CFC8</accession>
<evidence type="ECO:0000256" key="6">
    <source>
        <dbReference type="ARBA" id="ARBA00023204"/>
    </source>
</evidence>
<evidence type="ECO:0000313" key="9">
    <source>
        <dbReference type="EMBL" id="KFI81978.1"/>
    </source>
</evidence>
<name>A0A087CFC8_9BIFI</name>
<dbReference type="Gene3D" id="1.10.8.420">
    <property type="entry name" value="RecR Domain 1"/>
    <property type="match status" value="1"/>
</dbReference>
<evidence type="ECO:0000256" key="5">
    <source>
        <dbReference type="ARBA" id="ARBA00023172"/>
    </source>
</evidence>
<keyword evidence="10" id="KW-1185">Reference proteome</keyword>
<evidence type="ECO:0000256" key="4">
    <source>
        <dbReference type="ARBA" id="ARBA00022833"/>
    </source>
</evidence>
<dbReference type="Pfam" id="PF21175">
    <property type="entry name" value="RecR_C"/>
    <property type="match status" value="1"/>
</dbReference>
<comment type="caution">
    <text evidence="9">The sequence shown here is derived from an EMBL/GenBank/DDBJ whole genome shotgun (WGS) entry which is preliminary data.</text>
</comment>
<reference evidence="9 10" key="1">
    <citation type="submission" date="2014-03" db="EMBL/GenBank/DDBJ databases">
        <title>Genomics of Bifidobacteria.</title>
        <authorList>
            <person name="Ventura M."/>
            <person name="Milani C."/>
            <person name="Lugli G.A."/>
        </authorList>
    </citation>
    <scope>NUCLEOTIDE SEQUENCE [LARGE SCALE GENOMIC DNA]</scope>
    <source>
        <strain evidence="9 10">LMG 21775</strain>
    </source>
</reference>
<dbReference type="GO" id="GO:0003677">
    <property type="term" value="F:DNA binding"/>
    <property type="evidence" value="ECO:0007669"/>
    <property type="project" value="UniProtKB-UniRule"/>
</dbReference>
<dbReference type="GO" id="GO:0006281">
    <property type="term" value="P:DNA repair"/>
    <property type="evidence" value="ECO:0007669"/>
    <property type="project" value="UniProtKB-UniRule"/>
</dbReference>
<dbReference type="SUPFAM" id="SSF111304">
    <property type="entry name" value="Recombination protein RecR"/>
    <property type="match status" value="1"/>
</dbReference>
<keyword evidence="4 7" id="KW-0862">Zinc</keyword>
<dbReference type="Pfam" id="PF13662">
    <property type="entry name" value="Toprim_4"/>
    <property type="match status" value="1"/>
</dbReference>
<dbReference type="PANTHER" id="PTHR30446">
    <property type="entry name" value="RECOMBINATION PROTEIN RECR"/>
    <property type="match status" value="1"/>
</dbReference>
<dbReference type="GO" id="GO:0008270">
    <property type="term" value="F:zinc ion binding"/>
    <property type="evidence" value="ECO:0007669"/>
    <property type="project" value="UniProtKB-KW"/>
</dbReference>
<organism evidence="9 10">
    <name type="scientific">Bifidobacterium psychraerophilum</name>
    <dbReference type="NCBI Taxonomy" id="218140"/>
    <lineage>
        <taxon>Bacteria</taxon>
        <taxon>Bacillati</taxon>
        <taxon>Actinomycetota</taxon>
        <taxon>Actinomycetes</taxon>
        <taxon>Bifidobacteriales</taxon>
        <taxon>Bifidobacteriaceae</taxon>
        <taxon>Bifidobacterium</taxon>
    </lineage>
</organism>
<dbReference type="PANTHER" id="PTHR30446:SF0">
    <property type="entry name" value="RECOMBINATION PROTEIN RECR"/>
    <property type="match status" value="1"/>
</dbReference>
<protein>
    <recommendedName>
        <fullName evidence="7">Recombination protein RecR</fullName>
    </recommendedName>
</protein>
<dbReference type="STRING" id="218140.BPSY_0826"/>
<dbReference type="EMBL" id="JGZI01000009">
    <property type="protein sequence ID" value="KFI81978.1"/>
    <property type="molecule type" value="Genomic_DNA"/>
</dbReference>
<dbReference type="InterPro" id="IPR006171">
    <property type="entry name" value="TOPRIM_dom"/>
</dbReference>
<keyword evidence="6 7" id="KW-0234">DNA repair</keyword>
<dbReference type="OrthoDB" id="9802672at2"/>
<evidence type="ECO:0000256" key="2">
    <source>
        <dbReference type="ARBA" id="ARBA00022763"/>
    </source>
</evidence>
<dbReference type="GO" id="GO:0006310">
    <property type="term" value="P:DNA recombination"/>
    <property type="evidence" value="ECO:0007669"/>
    <property type="project" value="UniProtKB-UniRule"/>
</dbReference>
<gene>
    <name evidence="7" type="primary">recR</name>
    <name evidence="9" type="ORF">BPSY_0826</name>
</gene>
<keyword evidence="3 7" id="KW-0863">Zinc-finger</keyword>
<dbReference type="Pfam" id="PF21176">
    <property type="entry name" value="RecR_HhH"/>
    <property type="match status" value="1"/>
</dbReference>
<sequence>MALAYDGAIQDLIDGFAKLPGIGPKGAQRIAFYMLGTDMQEAQDLADAIVTVKMKVRFCEICGNVCESSPCPICEDPRRDRSVICVVEEPKDVMSIERTREFKGLYHVLGGAINPMANIAPADLRIAQLLNRLKSEEVKEVILALDPNIEGEATTTYLSRLLGPLELKVTRLASGLPVGSDLEYADEITLGRALSGRRSV</sequence>
<dbReference type="SMART" id="SM00493">
    <property type="entry name" value="TOPRIM"/>
    <property type="match status" value="1"/>
</dbReference>
<dbReference type="eggNOG" id="COG0353">
    <property type="taxonomic scope" value="Bacteria"/>
</dbReference>
<dbReference type="HAMAP" id="MF_00017">
    <property type="entry name" value="RecR"/>
    <property type="match status" value="1"/>
</dbReference>
<dbReference type="GeneID" id="98300029"/>
<dbReference type="Gene3D" id="6.10.250.240">
    <property type="match status" value="1"/>
</dbReference>
<dbReference type="Pfam" id="PF02132">
    <property type="entry name" value="RecR_ZnF"/>
    <property type="match status" value="1"/>
</dbReference>
<dbReference type="Gene3D" id="3.40.1360.10">
    <property type="match status" value="1"/>
</dbReference>
<dbReference type="InterPro" id="IPR015967">
    <property type="entry name" value="Rcmb_RecR_Znf"/>
</dbReference>
<dbReference type="PROSITE" id="PS50880">
    <property type="entry name" value="TOPRIM"/>
    <property type="match status" value="1"/>
</dbReference>
<evidence type="ECO:0000256" key="1">
    <source>
        <dbReference type="ARBA" id="ARBA00022723"/>
    </source>
</evidence>
<dbReference type="InterPro" id="IPR000093">
    <property type="entry name" value="DNA_Rcmb_RecR"/>
</dbReference>
<dbReference type="Proteomes" id="UP000029050">
    <property type="component" value="Unassembled WGS sequence"/>
</dbReference>
<feature type="zinc finger region" description="C4-type" evidence="7">
    <location>
        <begin position="59"/>
        <end position="74"/>
    </location>
</feature>
<keyword evidence="5 7" id="KW-0233">DNA recombination</keyword>
<comment type="similarity">
    <text evidence="7">Belongs to the RecR family.</text>
</comment>
<dbReference type="NCBIfam" id="TIGR00615">
    <property type="entry name" value="recR"/>
    <property type="match status" value="1"/>
</dbReference>
<dbReference type="InterPro" id="IPR023627">
    <property type="entry name" value="Rcmb_RecR"/>
</dbReference>
<keyword evidence="2 7" id="KW-0227">DNA damage</keyword>
<evidence type="ECO:0000256" key="3">
    <source>
        <dbReference type="ARBA" id="ARBA00022771"/>
    </source>
</evidence>
<evidence type="ECO:0000256" key="7">
    <source>
        <dbReference type="HAMAP-Rule" id="MF_00017"/>
    </source>
</evidence>
<dbReference type="InterPro" id="IPR034137">
    <property type="entry name" value="TOPRIM_RecR"/>
</dbReference>
<feature type="domain" description="Toprim" evidence="8">
    <location>
        <begin position="82"/>
        <end position="177"/>
    </location>
</feature>